<dbReference type="InterPro" id="IPR001254">
    <property type="entry name" value="Trypsin_dom"/>
</dbReference>
<dbReference type="GO" id="GO:0006508">
    <property type="term" value="P:proteolysis"/>
    <property type="evidence" value="ECO:0007669"/>
    <property type="project" value="UniProtKB-KW"/>
</dbReference>
<dbReference type="InterPro" id="IPR001314">
    <property type="entry name" value="Peptidase_S1A"/>
</dbReference>
<dbReference type="PANTHER" id="PTHR24253:SF103">
    <property type="entry name" value="TRANSMEMBRANE PROTEASE SERINE 7"/>
    <property type="match status" value="1"/>
</dbReference>
<dbReference type="PROSITE" id="PS50240">
    <property type="entry name" value="TRYPSIN_DOM"/>
    <property type="match status" value="1"/>
</dbReference>
<keyword evidence="1" id="KW-1015">Disulfide bond</keyword>
<dbReference type="InterPro" id="IPR018114">
    <property type="entry name" value="TRYPSIN_HIS"/>
</dbReference>
<evidence type="ECO:0000256" key="2">
    <source>
        <dbReference type="RuleBase" id="RU363034"/>
    </source>
</evidence>
<dbReference type="PRINTS" id="PR00722">
    <property type="entry name" value="CHYMOTRYPSIN"/>
</dbReference>
<feature type="chain" id="PRO_5043618989" description="Peptidase S1 domain-containing protein" evidence="3">
    <location>
        <begin position="20"/>
        <end position="314"/>
    </location>
</feature>
<comment type="caution">
    <text evidence="5">The sequence shown here is derived from an EMBL/GenBank/DDBJ whole genome shotgun (WGS) entry which is preliminary data.</text>
</comment>
<dbReference type="PROSITE" id="PS00135">
    <property type="entry name" value="TRYPSIN_SER"/>
    <property type="match status" value="1"/>
</dbReference>
<keyword evidence="2" id="KW-0645">Protease</keyword>
<dbReference type="InterPro" id="IPR009003">
    <property type="entry name" value="Peptidase_S1_PA"/>
</dbReference>
<protein>
    <recommendedName>
        <fullName evidence="4">Peptidase S1 domain-containing protein</fullName>
    </recommendedName>
</protein>
<evidence type="ECO:0000256" key="3">
    <source>
        <dbReference type="SAM" id="SignalP"/>
    </source>
</evidence>
<organism evidence="5 6">
    <name type="scientific">Pristionchus fissidentatus</name>
    <dbReference type="NCBI Taxonomy" id="1538716"/>
    <lineage>
        <taxon>Eukaryota</taxon>
        <taxon>Metazoa</taxon>
        <taxon>Ecdysozoa</taxon>
        <taxon>Nematoda</taxon>
        <taxon>Chromadorea</taxon>
        <taxon>Rhabditida</taxon>
        <taxon>Rhabditina</taxon>
        <taxon>Diplogasteromorpha</taxon>
        <taxon>Diplogasteroidea</taxon>
        <taxon>Neodiplogasteridae</taxon>
        <taxon>Pristionchus</taxon>
    </lineage>
</organism>
<keyword evidence="3" id="KW-0732">Signal</keyword>
<reference evidence="5" key="1">
    <citation type="submission" date="2023-10" db="EMBL/GenBank/DDBJ databases">
        <title>Genome assembly of Pristionchus species.</title>
        <authorList>
            <person name="Yoshida K."/>
            <person name="Sommer R.J."/>
        </authorList>
    </citation>
    <scope>NUCLEOTIDE SEQUENCE</scope>
    <source>
        <strain evidence="5">RS5133</strain>
    </source>
</reference>
<proteinExistence type="predicted"/>
<dbReference type="GO" id="GO:0004252">
    <property type="term" value="F:serine-type endopeptidase activity"/>
    <property type="evidence" value="ECO:0007669"/>
    <property type="project" value="InterPro"/>
</dbReference>
<dbReference type="Gene3D" id="2.40.10.10">
    <property type="entry name" value="Trypsin-like serine proteases"/>
    <property type="match status" value="1"/>
</dbReference>
<dbReference type="Proteomes" id="UP001432322">
    <property type="component" value="Unassembled WGS sequence"/>
</dbReference>
<keyword evidence="2" id="KW-0720">Serine protease</keyword>
<evidence type="ECO:0000313" key="6">
    <source>
        <dbReference type="Proteomes" id="UP001432322"/>
    </source>
</evidence>
<dbReference type="SUPFAM" id="SSF50494">
    <property type="entry name" value="Trypsin-like serine proteases"/>
    <property type="match status" value="1"/>
</dbReference>
<dbReference type="SMART" id="SM00020">
    <property type="entry name" value="Tryp_SPc"/>
    <property type="match status" value="1"/>
</dbReference>
<keyword evidence="6" id="KW-1185">Reference proteome</keyword>
<dbReference type="EMBL" id="BTSY01000007">
    <property type="protein sequence ID" value="GMT36379.1"/>
    <property type="molecule type" value="Genomic_DNA"/>
</dbReference>
<dbReference type="PANTHER" id="PTHR24253">
    <property type="entry name" value="TRANSMEMBRANE PROTEASE SERINE"/>
    <property type="match status" value="1"/>
</dbReference>
<dbReference type="FunFam" id="2.40.10.10:FF:000068">
    <property type="entry name" value="transmembrane protease serine 2"/>
    <property type="match status" value="1"/>
</dbReference>
<dbReference type="PROSITE" id="PS00134">
    <property type="entry name" value="TRYPSIN_HIS"/>
    <property type="match status" value="1"/>
</dbReference>
<dbReference type="AlphaFoldDB" id="A0AAV5WWH3"/>
<dbReference type="InterPro" id="IPR033116">
    <property type="entry name" value="TRYPSIN_SER"/>
</dbReference>
<name>A0AAV5WWH3_9BILA</name>
<accession>A0AAV5WWH3</accession>
<sequence length="314" mass="34414">MLSMKVLFLFLSLAAISNATCGRPYPEKNAGYHKIYKRVIGGNEVHVGKWPWQVMLVINTAVLNKTTMEVEQDANMCGGTVISDRFILTAAHCTPPQSVIQVYSGIIHGNRYEADITEKKLISAVEMTIPHPEYNDITDDNDIAILRLEEPLVFDHNVSPICLPNKDQSIPDDGQAVVVGFGGSNDREDAGNWDLKDDERLRESAVTLIRPEICEQRNVDDSIDNVTQICAGSSGHGTAPGDSGGPLMMKEERGRWFQIGITSFGENGEEVLLQDDSPGVYTNVKAYCDWIEETTQGGATCVGTTVNLKDIPIA</sequence>
<dbReference type="CDD" id="cd00190">
    <property type="entry name" value="Tryp_SPc"/>
    <property type="match status" value="1"/>
</dbReference>
<dbReference type="Pfam" id="PF00089">
    <property type="entry name" value="Trypsin"/>
    <property type="match status" value="1"/>
</dbReference>
<evidence type="ECO:0000313" key="5">
    <source>
        <dbReference type="EMBL" id="GMT36379.1"/>
    </source>
</evidence>
<evidence type="ECO:0000259" key="4">
    <source>
        <dbReference type="PROSITE" id="PS50240"/>
    </source>
</evidence>
<dbReference type="InterPro" id="IPR043504">
    <property type="entry name" value="Peptidase_S1_PA_chymotrypsin"/>
</dbReference>
<evidence type="ECO:0000256" key="1">
    <source>
        <dbReference type="ARBA" id="ARBA00023157"/>
    </source>
</evidence>
<keyword evidence="2" id="KW-0378">Hydrolase</keyword>
<feature type="signal peptide" evidence="3">
    <location>
        <begin position="1"/>
        <end position="19"/>
    </location>
</feature>
<gene>
    <name evidence="5" type="ORF">PFISCL1PPCAC_27676</name>
</gene>
<feature type="domain" description="Peptidase S1" evidence="4">
    <location>
        <begin position="39"/>
        <end position="296"/>
    </location>
</feature>